<protein>
    <recommendedName>
        <fullName evidence="2">VWFA domain-containing protein</fullName>
    </recommendedName>
</protein>
<feature type="domain" description="VWFA" evidence="2">
    <location>
        <begin position="241"/>
        <end position="397"/>
    </location>
</feature>
<evidence type="ECO:0000313" key="4">
    <source>
        <dbReference type="Proteomes" id="UP000694380"/>
    </source>
</evidence>
<feature type="compositionally biased region" description="Polar residues" evidence="1">
    <location>
        <begin position="86"/>
        <end position="96"/>
    </location>
</feature>
<dbReference type="InterPro" id="IPR050525">
    <property type="entry name" value="ECM_Assembly_Org"/>
</dbReference>
<dbReference type="AlphaFoldDB" id="A0A8C3FJ62"/>
<dbReference type="Gene3D" id="2.130.10.130">
    <property type="entry name" value="Integrin alpha, N-terminal"/>
    <property type="match status" value="1"/>
</dbReference>
<dbReference type="PROSITE" id="PS50234">
    <property type="entry name" value="VWFA"/>
    <property type="match status" value="1"/>
</dbReference>
<dbReference type="InterPro" id="IPR036465">
    <property type="entry name" value="vWFA_dom_sf"/>
</dbReference>
<evidence type="ECO:0000313" key="3">
    <source>
        <dbReference type="Ensembl" id="ENSCPBP00000009292.1"/>
    </source>
</evidence>
<dbReference type="Ensembl" id="ENSCPBT00000011168.1">
    <property type="protein sequence ID" value="ENSCPBP00000009292.1"/>
    <property type="gene ID" value="ENSCPBG00000007184.1"/>
</dbReference>
<dbReference type="InterPro" id="IPR002035">
    <property type="entry name" value="VWF_A"/>
</dbReference>
<name>A0A8C3FJ62_CHRPI</name>
<reference evidence="3" key="2">
    <citation type="submission" date="2025-09" db="UniProtKB">
        <authorList>
            <consortium name="Ensembl"/>
        </authorList>
    </citation>
    <scope>IDENTIFICATION</scope>
</reference>
<dbReference type="Gene3D" id="3.40.50.410">
    <property type="entry name" value="von Willebrand factor, type A domain"/>
    <property type="match status" value="1"/>
</dbReference>
<dbReference type="GeneTree" id="ENSGT00940000154838"/>
<proteinExistence type="predicted"/>
<dbReference type="PRINTS" id="PR00453">
    <property type="entry name" value="VWFADOMAIN"/>
</dbReference>
<dbReference type="SMART" id="SM00327">
    <property type="entry name" value="VWA"/>
    <property type="match status" value="1"/>
</dbReference>
<dbReference type="SUPFAM" id="SSF53300">
    <property type="entry name" value="vWA-like"/>
    <property type="match status" value="1"/>
</dbReference>
<dbReference type="Proteomes" id="UP000694380">
    <property type="component" value="Unplaced"/>
</dbReference>
<evidence type="ECO:0000259" key="2">
    <source>
        <dbReference type="PROSITE" id="PS50234"/>
    </source>
</evidence>
<sequence length="397" mass="43355">MPSNLPGHRSQQSAHLQLPPVPSPGWTPCICSFTWAQVSCQPVRWGKAGALRAPAHCLTFGKGKGSSWALRTPGFCPQLWEGSGDTAGSSEQSHSQEGLAPQPPPVAPSPWGKLIYVCLTPAALAPSCGFSVDVEGPITFQEAARGFGQSVVQFGSPYVTCLISTPEGPIWLGWPPNAVNMSLGLSLAARGSNLLVCGPTVHRVCGENMYVNGYCFLLDQSLRQRQRIPDTLAECPRRVTDIALLIDGSGSIIPENFRKMKTFISEIMKRFRSTDTQFALMQYSNRFRKHFDFFQYRRSRDPDDLVRAVVQLKGWTHTATAIQKVARELFTSGRGARDEATKVLIVITDGKKISDPLSYSDAVPEAERAGIIRYGVSHTAVRWGPDSAFSLSSIMLG</sequence>
<evidence type="ECO:0000256" key="1">
    <source>
        <dbReference type="SAM" id="MobiDB-lite"/>
    </source>
</evidence>
<dbReference type="Pfam" id="PF00092">
    <property type="entry name" value="VWA"/>
    <property type="match status" value="1"/>
</dbReference>
<feature type="region of interest" description="Disordered" evidence="1">
    <location>
        <begin position="81"/>
        <end position="104"/>
    </location>
</feature>
<accession>A0A8C3FJ62</accession>
<organism evidence="3 4">
    <name type="scientific">Chrysemys picta bellii</name>
    <name type="common">Western painted turtle</name>
    <name type="synonym">Emys bellii</name>
    <dbReference type="NCBI Taxonomy" id="8478"/>
    <lineage>
        <taxon>Eukaryota</taxon>
        <taxon>Metazoa</taxon>
        <taxon>Chordata</taxon>
        <taxon>Craniata</taxon>
        <taxon>Vertebrata</taxon>
        <taxon>Euteleostomi</taxon>
        <taxon>Archelosauria</taxon>
        <taxon>Testudinata</taxon>
        <taxon>Testudines</taxon>
        <taxon>Cryptodira</taxon>
        <taxon>Durocryptodira</taxon>
        <taxon>Testudinoidea</taxon>
        <taxon>Emydidae</taxon>
        <taxon>Chrysemys</taxon>
    </lineage>
</organism>
<reference evidence="3" key="1">
    <citation type="submission" date="2025-08" db="UniProtKB">
        <authorList>
            <consortium name="Ensembl"/>
        </authorList>
    </citation>
    <scope>IDENTIFICATION</scope>
</reference>
<dbReference type="PANTHER" id="PTHR24020:SF87">
    <property type="entry name" value="COLLAGEN ALPHA-1(VI) CHAIN-LIKE"/>
    <property type="match status" value="1"/>
</dbReference>
<dbReference type="InterPro" id="IPR028994">
    <property type="entry name" value="Integrin_alpha_N"/>
</dbReference>
<keyword evidence="4" id="KW-1185">Reference proteome</keyword>
<dbReference type="PANTHER" id="PTHR24020">
    <property type="entry name" value="COLLAGEN ALPHA"/>
    <property type="match status" value="1"/>
</dbReference>